<reference evidence="2 3" key="2">
    <citation type="submission" date="2020-04" db="EMBL/GenBank/DDBJ databases">
        <title>Genome sequencing and assembly of multiple isolates from the Colletotrichum gloeosporioides species complex.</title>
        <authorList>
            <person name="Gan P."/>
            <person name="Shirasu K."/>
        </authorList>
    </citation>
    <scope>NUCLEOTIDE SEQUENCE [LARGE SCALE GENOMIC DNA]</scope>
    <source>
        <strain evidence="2 3">Nara gc5</strain>
    </source>
</reference>
<dbReference type="GeneID" id="90980631"/>
<dbReference type="EMBL" id="ANPB02000011">
    <property type="protein sequence ID" value="KAF4474109.1"/>
    <property type="molecule type" value="Genomic_DNA"/>
</dbReference>
<reference evidence="2 3" key="1">
    <citation type="submission" date="2012-08" db="EMBL/GenBank/DDBJ databases">
        <authorList>
            <person name="Gan P.H.P."/>
            <person name="Ikeda K."/>
            <person name="Irieda H."/>
            <person name="Narusaka M."/>
            <person name="O'Connell R.J."/>
            <person name="Narusaka Y."/>
            <person name="Takano Y."/>
            <person name="Kubo Y."/>
            <person name="Shirasu K."/>
        </authorList>
    </citation>
    <scope>NUCLEOTIDE SEQUENCE [LARGE SCALE GENOMIC DNA]</scope>
    <source>
        <strain evidence="2 3">Nara gc5</strain>
    </source>
</reference>
<dbReference type="OrthoDB" id="4850688at2759"/>
<dbReference type="RefSeq" id="XP_066006866.1">
    <property type="nucleotide sequence ID" value="XM_066153676.1"/>
</dbReference>
<evidence type="ECO:0000313" key="3">
    <source>
        <dbReference type="Proteomes" id="UP000011096"/>
    </source>
</evidence>
<protein>
    <submittedName>
        <fullName evidence="2">Uncharacterized protein</fullName>
    </submittedName>
</protein>
<name>A0A7J6ICN4_COLFN</name>
<evidence type="ECO:0000313" key="1">
    <source>
        <dbReference type="EMBL" id="KAF4473942.1"/>
    </source>
</evidence>
<organism evidence="2 3">
    <name type="scientific">Colletotrichum fructicola (strain Nara gc5)</name>
    <name type="common">Anthracnose fungus</name>
    <name type="synonym">Colletotrichum gloeosporioides (strain Nara gc5)</name>
    <dbReference type="NCBI Taxonomy" id="1213859"/>
    <lineage>
        <taxon>Eukaryota</taxon>
        <taxon>Fungi</taxon>
        <taxon>Dikarya</taxon>
        <taxon>Ascomycota</taxon>
        <taxon>Pezizomycotina</taxon>
        <taxon>Sordariomycetes</taxon>
        <taxon>Hypocreomycetidae</taxon>
        <taxon>Glomerellales</taxon>
        <taxon>Glomerellaceae</taxon>
        <taxon>Colletotrichum</taxon>
        <taxon>Colletotrichum gloeosporioides species complex</taxon>
    </lineage>
</organism>
<comment type="caution">
    <text evidence="2">The sequence shown here is derived from an EMBL/GenBank/DDBJ whole genome shotgun (WGS) entry which is preliminary data.</text>
</comment>
<dbReference type="Proteomes" id="UP000011096">
    <property type="component" value="Unassembled WGS sequence"/>
</dbReference>
<dbReference type="InParanoid" id="A0A7J6ICN4"/>
<accession>A0A7J6ICN4</accession>
<proteinExistence type="predicted"/>
<evidence type="ECO:0000313" key="2">
    <source>
        <dbReference type="EMBL" id="KAF4474109.1"/>
    </source>
</evidence>
<dbReference type="AlphaFoldDB" id="A0A7J6ICN4"/>
<gene>
    <name evidence="2" type="ORF">CGGC5_v016986</name>
    <name evidence="1" type="ORF">CGGC5_v017108</name>
</gene>
<dbReference type="EMBL" id="ANPB02000011">
    <property type="protein sequence ID" value="KAF4473942.1"/>
    <property type="molecule type" value="Genomic_DNA"/>
</dbReference>
<keyword evidence="3" id="KW-1185">Reference proteome</keyword>
<sequence>MLRDTTASASPRCEMDHGSGVQWDAFYGPKYNVVSNFCNGKTENDLVPLVWYVDMEGIRKTTVNQRSPPVTPGIYENYEVRLEWAPQEPFNSNTCLRTCLEAFQDVASSPCGHTGGEGNAMAKNGTWDVGCGNYSWSISRYEHISSSSRDFNQQTQTSLYQASSSVLAPTLLHAG</sequence>